<feature type="domain" description="Reverse transcriptase" evidence="6">
    <location>
        <begin position="408"/>
        <end position="464"/>
    </location>
</feature>
<dbReference type="InterPro" id="IPR000477">
    <property type="entry name" value="RT_dom"/>
</dbReference>
<dbReference type="AlphaFoldDB" id="A0A2P4YN78"/>
<proteinExistence type="predicted"/>
<keyword evidence="4" id="KW-0378">Hydrolase</keyword>
<keyword evidence="2" id="KW-0548">Nucleotidyltransferase</keyword>
<dbReference type="InterPro" id="IPR050951">
    <property type="entry name" value="Retrovirus_Pol_polyprotein"/>
</dbReference>
<keyword evidence="4" id="KW-0255">Endonuclease</keyword>
<dbReference type="Gene3D" id="3.30.70.270">
    <property type="match status" value="1"/>
</dbReference>
<dbReference type="InterPro" id="IPR021109">
    <property type="entry name" value="Peptidase_aspartic_dom_sf"/>
</dbReference>
<evidence type="ECO:0000256" key="3">
    <source>
        <dbReference type="ARBA" id="ARBA00022722"/>
    </source>
</evidence>
<comment type="caution">
    <text evidence="7">The sequence shown here is derived from an EMBL/GenBank/DDBJ whole genome shotgun (WGS) entry which is preliminary data.</text>
</comment>
<gene>
    <name evidence="7" type="ORF">PHPALM_3161</name>
</gene>
<feature type="region of interest" description="Disordered" evidence="5">
    <location>
        <begin position="186"/>
        <end position="222"/>
    </location>
</feature>
<dbReference type="PANTHER" id="PTHR37984">
    <property type="entry name" value="PROTEIN CBG26694"/>
    <property type="match status" value="1"/>
</dbReference>
<dbReference type="InterPro" id="IPR043502">
    <property type="entry name" value="DNA/RNA_pol_sf"/>
</dbReference>
<evidence type="ECO:0000259" key="6">
    <source>
        <dbReference type="Pfam" id="PF00078"/>
    </source>
</evidence>
<dbReference type="Pfam" id="PF00078">
    <property type="entry name" value="RVT_1"/>
    <property type="match status" value="1"/>
</dbReference>
<protein>
    <submittedName>
        <fullName evidence="7">Transposase</fullName>
    </submittedName>
</protein>
<dbReference type="SUPFAM" id="SSF50630">
    <property type="entry name" value="Acid proteases"/>
    <property type="match status" value="1"/>
</dbReference>
<dbReference type="InterPro" id="IPR043128">
    <property type="entry name" value="Rev_trsase/Diguanyl_cyclase"/>
</dbReference>
<evidence type="ECO:0000256" key="1">
    <source>
        <dbReference type="ARBA" id="ARBA00022679"/>
    </source>
</evidence>
<keyword evidence="1" id="KW-0808">Transferase</keyword>
<evidence type="ECO:0000256" key="2">
    <source>
        <dbReference type="ARBA" id="ARBA00022695"/>
    </source>
</evidence>
<dbReference type="EMBL" id="NCKW01001824">
    <property type="protein sequence ID" value="POM79219.1"/>
    <property type="molecule type" value="Genomic_DNA"/>
</dbReference>
<keyword evidence="8" id="KW-1185">Reference proteome</keyword>
<sequence length="651" mass="73508">MIAVVAMIVAVNPPWLIVSTRRYYVPIGNDDNTKDRVKVSIKTFSSGDTVEWLTWLKSFEKLIRLKGWGQDGPTLFVNARTVLRDMALDIFNAAAAAEVEGATPQNFNIARDVTAIEHLATMRNLSTLITTLPENDAPVSEKTLMYYFRESMPLVWQTKYEESGREASTLTELARYFTMLDMNAERKDPRSHLQSNNPRPSNPPKRKPNKDTRKPAKPATGKWFNYCELPDGNLEEINAVIEIADPEGPPDVVPATNHKCETIARLRGTSASCRFSALIDTGAIKSRGNIAVKMQLTEFGENRKTQWSCAVADQLPYAVIIGRDLIQHLGYVLDFNAGEITWNGVTVSIRSISSQSPEDHVQALLESSPSPPLSVIGQAEARQVEILDADYKNEPLDEQIPDYLNLPFVRCYLDDIFIITEINFIDNLQHLEVVLRRLEDAGLTINVEKCKFAVQEANFLGYRLTTERIAPKPEKVAAIQRLSAPTSKKELHRFIRTRELLPDQHGGIVSQAGKPLAFYSRKLTSAQKNNSVMEQELLSIASPAQLVFQRDMITDSVFTAIWATIYSCRQRQTRRDNDRENRARHDHEYRIVTKVLVVKVIRNLPKLAQPTEGSYAVTAVHSNGTLIINRGRYEETINQRRVKPFFEADQA</sequence>
<keyword evidence="3" id="KW-0540">Nuclease</keyword>
<accession>A0A2P4YN78</accession>
<dbReference type="OrthoDB" id="94416at2759"/>
<dbReference type="GO" id="GO:0004519">
    <property type="term" value="F:endonuclease activity"/>
    <property type="evidence" value="ECO:0007669"/>
    <property type="project" value="UniProtKB-KW"/>
</dbReference>
<dbReference type="PANTHER" id="PTHR37984:SF5">
    <property type="entry name" value="PROTEIN NYNRIN-LIKE"/>
    <property type="match status" value="1"/>
</dbReference>
<organism evidence="7 8">
    <name type="scientific">Phytophthora palmivora</name>
    <dbReference type="NCBI Taxonomy" id="4796"/>
    <lineage>
        <taxon>Eukaryota</taxon>
        <taxon>Sar</taxon>
        <taxon>Stramenopiles</taxon>
        <taxon>Oomycota</taxon>
        <taxon>Peronosporomycetes</taxon>
        <taxon>Peronosporales</taxon>
        <taxon>Peronosporaceae</taxon>
        <taxon>Phytophthora</taxon>
    </lineage>
</organism>
<evidence type="ECO:0000313" key="7">
    <source>
        <dbReference type="EMBL" id="POM79219.1"/>
    </source>
</evidence>
<evidence type="ECO:0000313" key="8">
    <source>
        <dbReference type="Proteomes" id="UP000237271"/>
    </source>
</evidence>
<dbReference type="SUPFAM" id="SSF56672">
    <property type="entry name" value="DNA/RNA polymerases"/>
    <property type="match status" value="1"/>
</dbReference>
<evidence type="ECO:0000256" key="5">
    <source>
        <dbReference type="SAM" id="MobiDB-lite"/>
    </source>
</evidence>
<evidence type="ECO:0000256" key="4">
    <source>
        <dbReference type="ARBA" id="ARBA00022759"/>
    </source>
</evidence>
<dbReference type="Proteomes" id="UP000237271">
    <property type="component" value="Unassembled WGS sequence"/>
</dbReference>
<reference evidence="7 8" key="1">
    <citation type="journal article" date="2017" name="Genome Biol. Evol.">
        <title>Phytophthora megakarya and P. palmivora, closely related causal agents of cacao black pod rot, underwent increases in genome sizes and gene numbers by different mechanisms.</title>
        <authorList>
            <person name="Ali S.S."/>
            <person name="Shao J."/>
            <person name="Lary D.J."/>
            <person name="Kronmiller B."/>
            <person name="Shen D."/>
            <person name="Strem M.D."/>
            <person name="Amoako-Attah I."/>
            <person name="Akrofi A.Y."/>
            <person name="Begoude B.A."/>
            <person name="Ten Hoopen G.M."/>
            <person name="Coulibaly K."/>
            <person name="Kebe B.I."/>
            <person name="Melnick R.L."/>
            <person name="Guiltinan M.J."/>
            <person name="Tyler B.M."/>
            <person name="Meinhardt L.W."/>
            <person name="Bailey B.A."/>
        </authorList>
    </citation>
    <scope>NUCLEOTIDE SEQUENCE [LARGE SCALE GENOMIC DNA]</scope>
    <source>
        <strain evidence="8">sbr112.9</strain>
    </source>
</reference>
<name>A0A2P4YN78_9STRA</name>
<dbReference type="GO" id="GO:0016779">
    <property type="term" value="F:nucleotidyltransferase activity"/>
    <property type="evidence" value="ECO:0007669"/>
    <property type="project" value="UniProtKB-KW"/>
</dbReference>